<comment type="caution">
    <text evidence="3">The sequence shown here is derived from an EMBL/GenBank/DDBJ whole genome shotgun (WGS) entry which is preliminary data.</text>
</comment>
<dbReference type="InterPro" id="IPR026960">
    <property type="entry name" value="RVT-Znf"/>
</dbReference>
<evidence type="ECO:0000256" key="1">
    <source>
        <dbReference type="SAM" id="MobiDB-lite"/>
    </source>
</evidence>
<feature type="compositionally biased region" description="Polar residues" evidence="1">
    <location>
        <begin position="684"/>
        <end position="706"/>
    </location>
</feature>
<evidence type="ECO:0000259" key="2">
    <source>
        <dbReference type="Pfam" id="PF13966"/>
    </source>
</evidence>
<organism evidence="3 4">
    <name type="scientific">Tanacetum coccineum</name>
    <dbReference type="NCBI Taxonomy" id="301880"/>
    <lineage>
        <taxon>Eukaryota</taxon>
        <taxon>Viridiplantae</taxon>
        <taxon>Streptophyta</taxon>
        <taxon>Embryophyta</taxon>
        <taxon>Tracheophyta</taxon>
        <taxon>Spermatophyta</taxon>
        <taxon>Magnoliopsida</taxon>
        <taxon>eudicotyledons</taxon>
        <taxon>Gunneridae</taxon>
        <taxon>Pentapetalae</taxon>
        <taxon>asterids</taxon>
        <taxon>campanulids</taxon>
        <taxon>Asterales</taxon>
        <taxon>Asteraceae</taxon>
        <taxon>Asteroideae</taxon>
        <taxon>Anthemideae</taxon>
        <taxon>Anthemidinae</taxon>
        <taxon>Tanacetum</taxon>
    </lineage>
</organism>
<protein>
    <submittedName>
        <fullName evidence="3">Retrovirus-related pol polyprotein from transposon TNT 1-94</fullName>
    </submittedName>
</protein>
<dbReference type="Proteomes" id="UP001151760">
    <property type="component" value="Unassembled WGS sequence"/>
</dbReference>
<sequence length="799" mass="91511">MLTKPQVFYDNNLKQALGFQNPFYLTKAQQIRPMLYDGRVIAKETNVISIADSEETLMLEEESRSKMLTKQSDSMVIEKKISIKPINYAELNRLSKDFGKRFVPQQELSDEQAFRLQTSHPNTDQSASSPVKIEAPRELSNMKAGVQQYHVDKQCFKIHLWKLLSSKESLWVKWVHMYKLNGRNFWDIPLRGNMSWSWRKILQLRPIIREFVWCNVGNGLSTSLWFDKWCVAGPLYTHVSSRDVFRSGLTLSSHVNDIVRDGVWDWPRELLDKYPILDGCYTHLYNECDRLEWRLHDGTVKNFSVSQVWSSIRPRGEKVPWFDMIWFALNIPRHAFNMWLIINHKLKTQDRVSVWDVSNAIGSTCSLCETTPDSHEHLFFICPFSNTVWSHMKSKAGLDRVSHDIYAIVDHIGGNASRKSTCIVIAKLVVAASAYFIWQERNWRLFKKTKRSTKQVIDCISSSVRLKLLSCGFKRTLDGYHVDKQCFKIQKKRFLIENDRLLDQIISQDIMNIVVNSSVDENTSMNVNSFVAMLGKSVCHNSIKNDLRKLKGKEIVDNAAQMTNATTISPGMYKLDPIILAPKVKNNREAREYYLKHTMEQAAILREVFEQAKSRNPFDSASYSACMYVKSIQELLGYVRDTCPDIHKPSEKLVAVTPINQKKTVRFGDTITSSGNIAKVTNRPLLSSTGVNPSTSARGSKPSGNTKNDRIPRTPSSNEKNKVEVQSRKVKSSLNKRNFDSKNVCNEHVKHPVKGAKALCSVCNECLFDANHALCLIDHVNSLNVLAKFASKKNKKIKE</sequence>
<dbReference type="EMBL" id="BQNB010010963">
    <property type="protein sequence ID" value="GJS84292.1"/>
    <property type="molecule type" value="Genomic_DNA"/>
</dbReference>
<feature type="domain" description="Reverse transcriptase zinc-binding" evidence="2">
    <location>
        <begin position="303"/>
        <end position="389"/>
    </location>
</feature>
<evidence type="ECO:0000313" key="3">
    <source>
        <dbReference type="EMBL" id="GJS84292.1"/>
    </source>
</evidence>
<proteinExistence type="predicted"/>
<evidence type="ECO:0000313" key="4">
    <source>
        <dbReference type="Proteomes" id="UP001151760"/>
    </source>
</evidence>
<dbReference type="Pfam" id="PF13966">
    <property type="entry name" value="zf-RVT"/>
    <property type="match status" value="1"/>
</dbReference>
<dbReference type="PANTHER" id="PTHR33116">
    <property type="entry name" value="REVERSE TRANSCRIPTASE ZINC-BINDING DOMAIN-CONTAINING PROTEIN-RELATED-RELATED"/>
    <property type="match status" value="1"/>
</dbReference>
<accession>A0ABQ4Z539</accession>
<name>A0ABQ4Z539_9ASTR</name>
<dbReference type="PANTHER" id="PTHR33116:SF76">
    <property type="entry name" value="DUF4283 DOMAIN-CONTAINING PROTEIN"/>
    <property type="match status" value="1"/>
</dbReference>
<reference evidence="3" key="1">
    <citation type="journal article" date="2022" name="Int. J. Mol. Sci.">
        <title>Draft Genome of Tanacetum Coccineum: Genomic Comparison of Closely Related Tanacetum-Family Plants.</title>
        <authorList>
            <person name="Yamashiro T."/>
            <person name="Shiraishi A."/>
            <person name="Nakayama K."/>
            <person name="Satake H."/>
        </authorList>
    </citation>
    <scope>NUCLEOTIDE SEQUENCE</scope>
</reference>
<feature type="region of interest" description="Disordered" evidence="1">
    <location>
        <begin position="682"/>
        <end position="733"/>
    </location>
</feature>
<reference evidence="3" key="2">
    <citation type="submission" date="2022-01" db="EMBL/GenBank/DDBJ databases">
        <authorList>
            <person name="Yamashiro T."/>
            <person name="Shiraishi A."/>
            <person name="Satake H."/>
            <person name="Nakayama K."/>
        </authorList>
    </citation>
    <scope>NUCLEOTIDE SEQUENCE</scope>
</reference>
<gene>
    <name evidence="3" type="ORF">Tco_0750833</name>
</gene>
<keyword evidence="4" id="KW-1185">Reference proteome</keyword>